<feature type="transmembrane region" description="Helical" evidence="1">
    <location>
        <begin position="176"/>
        <end position="196"/>
    </location>
</feature>
<dbReference type="Pfam" id="PF11911">
    <property type="entry name" value="DUF3429"/>
    <property type="match status" value="1"/>
</dbReference>
<dbReference type="InterPro" id="IPR021836">
    <property type="entry name" value="DUF3429"/>
</dbReference>
<organism evidence="2 3">
    <name type="scientific">Serendipita indica (strain DSM 11827)</name>
    <name type="common">Root endophyte fungus</name>
    <name type="synonym">Piriformospora indica</name>
    <dbReference type="NCBI Taxonomy" id="1109443"/>
    <lineage>
        <taxon>Eukaryota</taxon>
        <taxon>Fungi</taxon>
        <taxon>Dikarya</taxon>
        <taxon>Basidiomycota</taxon>
        <taxon>Agaricomycotina</taxon>
        <taxon>Agaricomycetes</taxon>
        <taxon>Sebacinales</taxon>
        <taxon>Serendipitaceae</taxon>
        <taxon>Serendipita</taxon>
    </lineage>
</organism>
<dbReference type="OrthoDB" id="194289at2759"/>
<proteinExistence type="predicted"/>
<reference evidence="2 3" key="1">
    <citation type="journal article" date="2011" name="PLoS Pathog.">
        <title>Endophytic Life Strategies Decoded by Genome and Transcriptome Analyses of the Mutualistic Root Symbiont Piriformospora indica.</title>
        <authorList>
            <person name="Zuccaro A."/>
            <person name="Lahrmann U."/>
            <person name="Guldener U."/>
            <person name="Langen G."/>
            <person name="Pfiffi S."/>
            <person name="Biedenkopf D."/>
            <person name="Wong P."/>
            <person name="Samans B."/>
            <person name="Grimm C."/>
            <person name="Basiewicz M."/>
            <person name="Murat C."/>
            <person name="Martin F."/>
            <person name="Kogel K.H."/>
        </authorList>
    </citation>
    <scope>NUCLEOTIDE SEQUENCE [LARGE SCALE GENOMIC DNA]</scope>
    <source>
        <strain evidence="2 3">DSM 11827</strain>
    </source>
</reference>
<feature type="transmembrane region" description="Helical" evidence="1">
    <location>
        <begin position="208"/>
        <end position="241"/>
    </location>
</feature>
<dbReference type="InParanoid" id="G4T5S0"/>
<evidence type="ECO:0000256" key="1">
    <source>
        <dbReference type="SAM" id="Phobius"/>
    </source>
</evidence>
<evidence type="ECO:0000313" key="2">
    <source>
        <dbReference type="EMBL" id="CCA66657.1"/>
    </source>
</evidence>
<keyword evidence="3" id="KW-1185">Reference proteome</keyword>
<dbReference type="HOGENOM" id="CLU_045137_1_0_1"/>
<gene>
    <name evidence="2" type="ORF">PIIN_00339</name>
</gene>
<dbReference type="eggNOG" id="ENOG502RY8Z">
    <property type="taxonomic scope" value="Eukaryota"/>
</dbReference>
<dbReference type="Proteomes" id="UP000007148">
    <property type="component" value="Unassembled WGS sequence"/>
</dbReference>
<sequence length="350" mass="37049">MIIARTGLSSRSSLLLRLSTTTPRYLSTHSQRPLVNYKPSKLPLATLGGIRLAASQVSNRPGSQSIPHAVQNIREEAGHAIEDVAQKIAAAPQPFGSTAQDSPLNSGFVGITSAIASAVPTPVMVFGLAGSLPYLGTSIYSVYLANQAGQAASGIASKIDPGLAMSLLDQAMNVQVTYGAVMLGFLGAIHWGLEFAQFNGSKGAPRLLLGIAPTIVGWATLGLDPGLALVAQWAGFTGLWLADMRATAAGWTPVWYSQYRFYLSILVGTCIIGTLAGTSYFGPTQSHSATLRELHALRQARERRVKEEMNKPVAPGEVGGVSGEETNADVFVLIKHAPEPTEKDKKKNDQ</sequence>
<name>G4T5S0_SERID</name>
<feature type="transmembrane region" description="Helical" evidence="1">
    <location>
        <begin position="261"/>
        <end position="282"/>
    </location>
</feature>
<evidence type="ECO:0000313" key="3">
    <source>
        <dbReference type="Proteomes" id="UP000007148"/>
    </source>
</evidence>
<dbReference type="OMA" id="TYRFWLT"/>
<dbReference type="AlphaFoldDB" id="G4T5S0"/>
<protein>
    <submittedName>
        <fullName evidence="2">Probable MNN4-regulates the mannosylphosphorylation</fullName>
    </submittedName>
</protein>
<keyword evidence="1" id="KW-1133">Transmembrane helix</keyword>
<accession>G4T5S0</accession>
<dbReference type="EMBL" id="CAFZ01000004">
    <property type="protein sequence ID" value="CCA66657.1"/>
    <property type="molecule type" value="Genomic_DNA"/>
</dbReference>
<dbReference type="PANTHER" id="PTHR15887">
    <property type="entry name" value="TRANSMEMBRANE PROTEIN 69"/>
    <property type="match status" value="1"/>
</dbReference>
<dbReference type="STRING" id="1109443.G4T5S0"/>
<dbReference type="PANTHER" id="PTHR15887:SF1">
    <property type="entry name" value="TRANSMEMBRANE PROTEIN 69"/>
    <property type="match status" value="1"/>
</dbReference>
<comment type="caution">
    <text evidence="2">The sequence shown here is derived from an EMBL/GenBank/DDBJ whole genome shotgun (WGS) entry which is preliminary data.</text>
</comment>
<keyword evidence="1" id="KW-0472">Membrane</keyword>
<keyword evidence="1" id="KW-0812">Transmembrane</keyword>